<sequence length="456" mass="50804">MLSLNRASFHEDMMRIQRLPTKDEYRRVRHLVLQELDSETAPPINDDQLAAAFSESPHLETVILSAVPATTDRSIVLLAANAVNLQGIDLSGCYQVTDVGVFELAAKSLPLQWILLNGVVGLTDPCITALAKTCSRLTVMELCDLPLLTALSVRDIFTFSRKLRTLRLARCPLLTDKAFPAVSVSRSSTPVAYPEGYEKPLPPRPVTWLDELPPLILRPTADNLRILDLSFINITDAAIEGIVCHAPKIQHLRLSGCKQLTDRTLESICKLGVHLDVLILAHVSNITDRGVVKLARACTNLRCVDVGFCRNLTDMSVFCLAELRGIRRLSLVRVHKLTDMAVFALAEHAVDLERLNLSYCDRLTLEATHLLLKRLVRLQNLSATGIPSFKRKGVHRFSDAAPADYDADQKAAYHVFNGDGVSGLRKFLNKEEARWRESETRNIPFIARSDDGLELY</sequence>
<dbReference type="EMBL" id="JARIHO010000001">
    <property type="protein sequence ID" value="KAJ7368470.1"/>
    <property type="molecule type" value="Genomic_DNA"/>
</dbReference>
<evidence type="ECO:0000313" key="3">
    <source>
        <dbReference type="EMBL" id="KAJ7368470.1"/>
    </source>
</evidence>
<accession>A0AAD7F772</accession>
<dbReference type="Proteomes" id="UP001218218">
    <property type="component" value="Unassembled WGS sequence"/>
</dbReference>
<feature type="domain" description="F-box/LRR-repeat protein 15-like leucin rich repeat" evidence="2">
    <location>
        <begin position="95"/>
        <end position="182"/>
    </location>
</feature>
<keyword evidence="1" id="KW-0833">Ubl conjugation pathway</keyword>
<dbReference type="InterPro" id="IPR032675">
    <property type="entry name" value="LRR_dom_sf"/>
</dbReference>
<proteinExistence type="predicted"/>
<organism evidence="3 4">
    <name type="scientific">Mycena albidolilacea</name>
    <dbReference type="NCBI Taxonomy" id="1033008"/>
    <lineage>
        <taxon>Eukaryota</taxon>
        <taxon>Fungi</taxon>
        <taxon>Dikarya</taxon>
        <taxon>Basidiomycota</taxon>
        <taxon>Agaricomycotina</taxon>
        <taxon>Agaricomycetes</taxon>
        <taxon>Agaricomycetidae</taxon>
        <taxon>Agaricales</taxon>
        <taxon>Marasmiineae</taxon>
        <taxon>Mycenaceae</taxon>
        <taxon>Mycena</taxon>
    </lineage>
</organism>
<evidence type="ECO:0000256" key="1">
    <source>
        <dbReference type="ARBA" id="ARBA00022786"/>
    </source>
</evidence>
<dbReference type="SMART" id="SM00367">
    <property type="entry name" value="LRR_CC"/>
    <property type="match status" value="9"/>
</dbReference>
<protein>
    <recommendedName>
        <fullName evidence="2">F-box/LRR-repeat protein 15-like leucin rich repeat domain-containing protein</fullName>
    </recommendedName>
</protein>
<gene>
    <name evidence="3" type="ORF">DFH08DRAFT_928633</name>
</gene>
<dbReference type="SUPFAM" id="SSF52047">
    <property type="entry name" value="RNI-like"/>
    <property type="match status" value="1"/>
</dbReference>
<dbReference type="PANTHER" id="PTHR13382">
    <property type="entry name" value="MITOCHONDRIAL ATP SYNTHASE COUPLING FACTOR B"/>
    <property type="match status" value="1"/>
</dbReference>
<dbReference type="GO" id="GO:0005737">
    <property type="term" value="C:cytoplasm"/>
    <property type="evidence" value="ECO:0007669"/>
    <property type="project" value="TreeGrafter"/>
</dbReference>
<dbReference type="AlphaFoldDB" id="A0AAD7F772"/>
<name>A0AAD7F772_9AGAR</name>
<evidence type="ECO:0000313" key="4">
    <source>
        <dbReference type="Proteomes" id="UP001218218"/>
    </source>
</evidence>
<dbReference type="InterPro" id="IPR006553">
    <property type="entry name" value="Leu-rich_rpt_Cys-con_subtyp"/>
</dbReference>
<evidence type="ECO:0000259" key="2">
    <source>
        <dbReference type="Pfam" id="PF25372"/>
    </source>
</evidence>
<reference evidence="3" key="1">
    <citation type="submission" date="2023-03" db="EMBL/GenBank/DDBJ databases">
        <title>Massive genome expansion in bonnet fungi (Mycena s.s.) driven by repeated elements and novel gene families across ecological guilds.</title>
        <authorList>
            <consortium name="Lawrence Berkeley National Laboratory"/>
            <person name="Harder C.B."/>
            <person name="Miyauchi S."/>
            <person name="Viragh M."/>
            <person name="Kuo A."/>
            <person name="Thoen E."/>
            <person name="Andreopoulos B."/>
            <person name="Lu D."/>
            <person name="Skrede I."/>
            <person name="Drula E."/>
            <person name="Henrissat B."/>
            <person name="Morin E."/>
            <person name="Kohler A."/>
            <person name="Barry K."/>
            <person name="LaButti K."/>
            <person name="Morin E."/>
            <person name="Salamov A."/>
            <person name="Lipzen A."/>
            <person name="Mereny Z."/>
            <person name="Hegedus B."/>
            <person name="Baldrian P."/>
            <person name="Stursova M."/>
            <person name="Weitz H."/>
            <person name="Taylor A."/>
            <person name="Grigoriev I.V."/>
            <person name="Nagy L.G."/>
            <person name="Martin F."/>
            <person name="Kauserud H."/>
        </authorList>
    </citation>
    <scope>NUCLEOTIDE SEQUENCE</scope>
    <source>
        <strain evidence="3">CBHHK002</strain>
    </source>
</reference>
<dbReference type="Pfam" id="PF25372">
    <property type="entry name" value="DUF7885"/>
    <property type="match status" value="2"/>
</dbReference>
<feature type="domain" description="F-box/LRR-repeat protein 15-like leucin rich repeat" evidence="2">
    <location>
        <begin position="224"/>
        <end position="322"/>
    </location>
</feature>
<dbReference type="Gene3D" id="3.80.10.10">
    <property type="entry name" value="Ribonuclease Inhibitor"/>
    <property type="match status" value="2"/>
</dbReference>
<dbReference type="InterPro" id="IPR057207">
    <property type="entry name" value="FBXL15_LRR"/>
</dbReference>
<keyword evidence="4" id="KW-1185">Reference proteome</keyword>
<comment type="caution">
    <text evidence="3">The sequence shown here is derived from an EMBL/GenBank/DDBJ whole genome shotgun (WGS) entry which is preliminary data.</text>
</comment>
<dbReference type="InterPro" id="IPR050648">
    <property type="entry name" value="F-box_LRR-repeat"/>
</dbReference>